<dbReference type="Gene3D" id="3.30.1240.10">
    <property type="match status" value="1"/>
</dbReference>
<dbReference type="OrthoDB" id="3180855at2"/>
<dbReference type="PANTHER" id="PTHR10000">
    <property type="entry name" value="PHOSPHOSERINE PHOSPHATASE"/>
    <property type="match status" value="1"/>
</dbReference>
<organism evidence="1 2">
    <name type="scientific">Corynebacterium tapiri</name>
    <dbReference type="NCBI Taxonomy" id="1448266"/>
    <lineage>
        <taxon>Bacteria</taxon>
        <taxon>Bacillati</taxon>
        <taxon>Actinomycetota</taxon>
        <taxon>Actinomycetes</taxon>
        <taxon>Mycobacteriales</taxon>
        <taxon>Corynebacteriaceae</taxon>
        <taxon>Corynebacterium</taxon>
    </lineage>
</organism>
<dbReference type="GO" id="GO:0005829">
    <property type="term" value="C:cytosol"/>
    <property type="evidence" value="ECO:0007669"/>
    <property type="project" value="TreeGrafter"/>
</dbReference>
<comment type="caution">
    <text evidence="1">The sequence shown here is derived from an EMBL/GenBank/DDBJ whole genome shotgun (WGS) entry which is preliminary data.</text>
</comment>
<accession>A0A5C4U6P1</accession>
<dbReference type="AlphaFoldDB" id="A0A5C4U6P1"/>
<dbReference type="PANTHER" id="PTHR10000:SF53">
    <property type="entry name" value="5-AMINO-6-(5-PHOSPHO-D-RIBITYLAMINO)URACIL PHOSPHATASE YBJI-RELATED"/>
    <property type="match status" value="1"/>
</dbReference>
<dbReference type="SFLD" id="SFLDS00003">
    <property type="entry name" value="Haloacid_Dehalogenase"/>
    <property type="match status" value="1"/>
</dbReference>
<dbReference type="InterPro" id="IPR023214">
    <property type="entry name" value="HAD_sf"/>
</dbReference>
<dbReference type="Pfam" id="PF08282">
    <property type="entry name" value="Hydrolase_3"/>
    <property type="match status" value="1"/>
</dbReference>
<dbReference type="InterPro" id="IPR036412">
    <property type="entry name" value="HAD-like_sf"/>
</dbReference>
<dbReference type="SFLD" id="SFLDG01140">
    <property type="entry name" value="C2.B:_Phosphomannomutase_and_P"/>
    <property type="match status" value="1"/>
</dbReference>
<dbReference type="SUPFAM" id="SSF56784">
    <property type="entry name" value="HAD-like"/>
    <property type="match status" value="1"/>
</dbReference>
<keyword evidence="2" id="KW-1185">Reference proteome</keyword>
<dbReference type="InterPro" id="IPR006379">
    <property type="entry name" value="HAD-SF_hydro_IIB"/>
</dbReference>
<proteinExistence type="predicted"/>
<dbReference type="GO" id="GO:0016791">
    <property type="term" value="F:phosphatase activity"/>
    <property type="evidence" value="ECO:0007669"/>
    <property type="project" value="TreeGrafter"/>
</dbReference>
<reference evidence="1 2" key="1">
    <citation type="submission" date="2019-06" db="EMBL/GenBank/DDBJ databases">
        <authorList>
            <person name="Li J."/>
        </authorList>
    </citation>
    <scope>NUCLEOTIDE SEQUENCE [LARGE SCALE GENOMIC DNA]</scope>
    <source>
        <strain evidence="1 2">LMG 28165</strain>
    </source>
</reference>
<sequence length="264" mass="28319">MRRRFFVRIVALDMDGTLLDAAGAIPPGFWDVKRRAEERGWIIAPASGRQLATLENTFAAEPPRAFIAENGTVVSIGGEIVSTTTVPAAEVSAALARATQIEAAVVVCSPTVAFIQRGLPASTRAEIDKYYHSVEEVDDVYACSPEGVIKLAFFGEAEAVIAPALRECVDQATVVVSGAQWVDIMHPEANKGVALHQLAVALDFDLADTVAFGDYLNDYELLRTAGTAYAMENAHPQLKEIADAIAPANTEYGVVTELNKLLED</sequence>
<dbReference type="GO" id="GO:0000287">
    <property type="term" value="F:magnesium ion binding"/>
    <property type="evidence" value="ECO:0007669"/>
    <property type="project" value="TreeGrafter"/>
</dbReference>
<evidence type="ECO:0000313" key="1">
    <source>
        <dbReference type="EMBL" id="TNM00575.1"/>
    </source>
</evidence>
<dbReference type="Proteomes" id="UP000312032">
    <property type="component" value="Unassembled WGS sequence"/>
</dbReference>
<dbReference type="NCBIfam" id="TIGR01484">
    <property type="entry name" value="HAD-SF-IIB"/>
    <property type="match status" value="1"/>
</dbReference>
<dbReference type="EMBL" id="VDHJ01000001">
    <property type="protein sequence ID" value="TNM00575.1"/>
    <property type="molecule type" value="Genomic_DNA"/>
</dbReference>
<gene>
    <name evidence="1" type="ORF">FHE74_00425</name>
</gene>
<name>A0A5C4U6P1_9CORY</name>
<dbReference type="Gene3D" id="3.40.50.1000">
    <property type="entry name" value="HAD superfamily/HAD-like"/>
    <property type="match status" value="1"/>
</dbReference>
<protein>
    <submittedName>
        <fullName evidence="1">HAD family hydrolase</fullName>
    </submittedName>
</protein>
<keyword evidence="1" id="KW-0378">Hydrolase</keyword>
<evidence type="ECO:0000313" key="2">
    <source>
        <dbReference type="Proteomes" id="UP000312032"/>
    </source>
</evidence>